<evidence type="ECO:0000313" key="5">
    <source>
        <dbReference type="EMBL" id="CAD7622247.1"/>
    </source>
</evidence>
<dbReference type="EMBL" id="CAJPIZ010000992">
    <property type="protein sequence ID" value="CAG2102677.1"/>
    <property type="molecule type" value="Genomic_DNA"/>
</dbReference>
<dbReference type="CDD" id="cd00842">
    <property type="entry name" value="MPP_ASMase"/>
    <property type="match status" value="1"/>
</dbReference>
<dbReference type="PANTHER" id="PTHR10340">
    <property type="entry name" value="SPHINGOMYELIN PHOSPHODIESTERASE"/>
    <property type="match status" value="1"/>
</dbReference>
<organism evidence="5">
    <name type="scientific">Medioppia subpectinata</name>
    <dbReference type="NCBI Taxonomy" id="1979941"/>
    <lineage>
        <taxon>Eukaryota</taxon>
        <taxon>Metazoa</taxon>
        <taxon>Ecdysozoa</taxon>
        <taxon>Arthropoda</taxon>
        <taxon>Chelicerata</taxon>
        <taxon>Arachnida</taxon>
        <taxon>Acari</taxon>
        <taxon>Acariformes</taxon>
        <taxon>Sarcoptiformes</taxon>
        <taxon>Oribatida</taxon>
        <taxon>Brachypylina</taxon>
        <taxon>Oppioidea</taxon>
        <taxon>Oppiidae</taxon>
        <taxon>Medioppia</taxon>
    </lineage>
</organism>
<dbReference type="PANTHER" id="PTHR10340:SF34">
    <property type="entry name" value="SPHINGOMYELIN PHOSPHODIESTERASE"/>
    <property type="match status" value="1"/>
</dbReference>
<keyword evidence="6" id="KW-1185">Reference proteome</keyword>
<comment type="similarity">
    <text evidence="1">Belongs to the acid sphingomyelinase family.</text>
</comment>
<proteinExistence type="inferred from homology"/>
<dbReference type="Gene3D" id="3.60.21.10">
    <property type="match status" value="1"/>
</dbReference>
<feature type="domain" description="Calcineurin-like phosphoesterase" evidence="4">
    <location>
        <begin position="166"/>
        <end position="429"/>
    </location>
</feature>
<accession>A0A7R9KG10</accession>
<dbReference type="EMBL" id="OC855567">
    <property type="protein sequence ID" value="CAD7622247.1"/>
    <property type="molecule type" value="Genomic_DNA"/>
</dbReference>
<dbReference type="SUPFAM" id="SSF56300">
    <property type="entry name" value="Metallo-dependent phosphatases"/>
    <property type="match status" value="1"/>
</dbReference>
<dbReference type="InterPro" id="IPR029052">
    <property type="entry name" value="Metallo-depent_PP-like"/>
</dbReference>
<sequence length="933" mass="105641">MYLTYAEDNGGEDLNGLIAPDIRAEVEATITIDELGKMFNELLQNIEGNRHNLKACQDCNTSITFGRMLVQSPDLIKSLAPTICKSVTYSTRVCVGMLERMSEPLATLFQRSKITTPEMCATLLSPDCMTLFGLPFTHNINWVLPLPKPKPFAPKVGSDKQLKMVHLTDAHLDLWYTPGSNSTCSEPVCCRSTSPGDNSHRAGYWSQTKYSCDCPLTFAQNSIQQIGDKHKDIDLVIWTGDNIPHDVWNTTKEVNIQHIRAMTDAMKKAFADKPLFPCLGNHEAHPINLYVPNSLSIETQGKVSMGWLYDTLADDLWSQWIDTAEAKKTFKKGGYYSKRFSDKLKVVVMNNNVCQHENYYIAYDPIDPDGQLQWLIDELDRAEADSSYVMLLGHIPPHECYTSWSNNYFRIVERYQHVIVSTYFGHTHVDEIIVLYNKDLDTNGTYAISHGYIGASLTTYSLLNPGYRIFTLDSNGKPLDFDIFYTNVTEDNISGQQISPKWETDVSAKRVYGMDSLTTESWDLFMTRAKTDDKLVESYINHYHRFSDDYIQEKTKSETLPFGLGFEDNEPQKWWQKTHRRHITPEAATVRQNQPYTLIDTDNQCLRGDGGDGQRRELNAHSGQQCVANGHRDLIVADVGLQRRVFDVVQRLSGGNQSEAPHVSHDILLDLVVDARNPLSQNTVNRYGQQYNLQIVARVAALDGLEGWKRCETPLIYQQINDRSHCLVIGLLTNALVISSEELDINGNASEYSIHGFFGQTCLHSHRIRSLSSTGLQYLFDPYEFFTLNDWLSSNGSVDISRVTTLGSKFKSFISTCLSVSSGDIIATVPLIANRWPPVMGRTRERLTTERQLKNAITGQIADRFARNVFIEIVVVVRQVDSCGREVVSARNQRSTRVGRQMKPFRMVAVFVVRADPLQQWIYAITKVVMITA</sequence>
<dbReference type="OrthoDB" id="282973at2759"/>
<reference evidence="5" key="1">
    <citation type="submission" date="2020-11" db="EMBL/GenBank/DDBJ databases">
        <authorList>
            <person name="Tran Van P."/>
        </authorList>
    </citation>
    <scope>NUCLEOTIDE SEQUENCE</scope>
</reference>
<protein>
    <recommendedName>
        <fullName evidence="4">Calcineurin-like phosphoesterase domain-containing protein</fullName>
    </recommendedName>
</protein>
<keyword evidence="2" id="KW-0378">Hydrolase</keyword>
<dbReference type="InterPro" id="IPR004843">
    <property type="entry name" value="Calcineurin-like_PHP"/>
</dbReference>
<name>A0A7R9KG10_9ACAR</name>
<evidence type="ECO:0000256" key="2">
    <source>
        <dbReference type="ARBA" id="ARBA00022801"/>
    </source>
</evidence>
<gene>
    <name evidence="5" type="ORF">OSB1V03_LOCUS2712</name>
</gene>
<dbReference type="GO" id="GO:0005615">
    <property type="term" value="C:extracellular space"/>
    <property type="evidence" value="ECO:0007669"/>
    <property type="project" value="TreeGrafter"/>
</dbReference>
<evidence type="ECO:0000259" key="4">
    <source>
        <dbReference type="Pfam" id="PF00149"/>
    </source>
</evidence>
<dbReference type="AlphaFoldDB" id="A0A7R9KG10"/>
<evidence type="ECO:0000313" key="6">
    <source>
        <dbReference type="Proteomes" id="UP000759131"/>
    </source>
</evidence>
<keyword evidence="3" id="KW-0325">Glycoprotein</keyword>
<dbReference type="Pfam" id="PF00149">
    <property type="entry name" value="Metallophos"/>
    <property type="match status" value="1"/>
</dbReference>
<evidence type="ECO:0000256" key="1">
    <source>
        <dbReference type="ARBA" id="ARBA00008234"/>
    </source>
</evidence>
<dbReference type="Proteomes" id="UP000759131">
    <property type="component" value="Unassembled WGS sequence"/>
</dbReference>
<evidence type="ECO:0000256" key="3">
    <source>
        <dbReference type="ARBA" id="ARBA00023180"/>
    </source>
</evidence>
<dbReference type="InterPro" id="IPR041805">
    <property type="entry name" value="ASMase/PPN1_MPP"/>
</dbReference>
<dbReference type="GO" id="GO:0008081">
    <property type="term" value="F:phosphoric diester hydrolase activity"/>
    <property type="evidence" value="ECO:0007669"/>
    <property type="project" value="TreeGrafter"/>
</dbReference>